<evidence type="ECO:0000313" key="1">
    <source>
        <dbReference type="EMBL" id="CAD8447516.1"/>
    </source>
</evidence>
<name>A0A7S0D9T4_9EUKA</name>
<sequence length="104" mass="11494">MLVNRVGQPSWPSRPHSPSTSLRICTLALDSSIHAGQTRSLIATFCLAFMAAVTGCTDTFSTSRGLDAKRLYLGAAARQFRQLQKGISRADFERRIHICRGKRT</sequence>
<protein>
    <submittedName>
        <fullName evidence="1">Uncharacterized protein</fullName>
    </submittedName>
</protein>
<dbReference type="AlphaFoldDB" id="A0A7S0D9T4"/>
<accession>A0A7S0D9T4</accession>
<dbReference type="EMBL" id="HBEM01013121">
    <property type="protein sequence ID" value="CAD8447516.1"/>
    <property type="molecule type" value="Transcribed_RNA"/>
</dbReference>
<proteinExistence type="predicted"/>
<reference evidence="1" key="1">
    <citation type="submission" date="2021-01" db="EMBL/GenBank/DDBJ databases">
        <authorList>
            <person name="Corre E."/>
            <person name="Pelletier E."/>
            <person name="Niang G."/>
            <person name="Scheremetjew M."/>
            <person name="Finn R."/>
            <person name="Kale V."/>
            <person name="Holt S."/>
            <person name="Cochrane G."/>
            <person name="Meng A."/>
            <person name="Brown T."/>
            <person name="Cohen L."/>
        </authorList>
    </citation>
    <scope>NUCLEOTIDE SEQUENCE</scope>
    <source>
        <strain evidence="1">CCMP2058</strain>
    </source>
</reference>
<gene>
    <name evidence="1" type="ORF">LAMO00422_LOCUS9125</name>
</gene>
<organism evidence="1">
    <name type="scientific">Amorphochlora amoebiformis</name>
    <dbReference type="NCBI Taxonomy" id="1561963"/>
    <lineage>
        <taxon>Eukaryota</taxon>
        <taxon>Sar</taxon>
        <taxon>Rhizaria</taxon>
        <taxon>Cercozoa</taxon>
        <taxon>Chlorarachniophyceae</taxon>
        <taxon>Amorphochlora</taxon>
    </lineage>
</organism>